<sequence>MQSPSASAPIPSEKFYDKLGSLVMLSNDDPPVEFRLKKDKISAPLVLSFVSYLQVVGGDGGGASAPTELEDDERTAPEYSRQTNFSANVLEWVCRFIQSDSRVEDETWPRTLADIDLQTAIEVVRWCTEAHFHRPGDHFGRLIRIDPSNQVPDIAPRLATSELIELGKHGMRIRDMRLLHHLTPRLFEVDDDEQWLVAGDSKMVAAWVS</sequence>
<proteinExistence type="predicted"/>
<comment type="caution">
    <text evidence="1">The sequence shown here is derived from an EMBL/GenBank/DDBJ whole genome shotgun (WGS) entry which is preliminary data.</text>
</comment>
<organism evidence="1 2">
    <name type="scientific">Mycena chlorophos</name>
    <name type="common">Agaric fungus</name>
    <name type="synonym">Agaricus chlorophos</name>
    <dbReference type="NCBI Taxonomy" id="658473"/>
    <lineage>
        <taxon>Eukaryota</taxon>
        <taxon>Fungi</taxon>
        <taxon>Dikarya</taxon>
        <taxon>Basidiomycota</taxon>
        <taxon>Agaricomycotina</taxon>
        <taxon>Agaricomycetes</taxon>
        <taxon>Agaricomycetidae</taxon>
        <taxon>Agaricales</taxon>
        <taxon>Marasmiineae</taxon>
        <taxon>Mycenaceae</taxon>
        <taxon>Mycena</taxon>
    </lineage>
</organism>
<name>A0A8H6SL75_MYCCL</name>
<evidence type="ECO:0000313" key="1">
    <source>
        <dbReference type="EMBL" id="KAF7299875.1"/>
    </source>
</evidence>
<gene>
    <name evidence="1" type="ORF">HMN09_00994700</name>
</gene>
<accession>A0A8H6SL75</accession>
<dbReference type="EMBL" id="JACAZE010000014">
    <property type="protein sequence ID" value="KAF7299875.1"/>
    <property type="molecule type" value="Genomic_DNA"/>
</dbReference>
<dbReference type="AlphaFoldDB" id="A0A8H6SL75"/>
<reference evidence="1" key="1">
    <citation type="submission" date="2020-05" db="EMBL/GenBank/DDBJ databases">
        <title>Mycena genomes resolve the evolution of fungal bioluminescence.</title>
        <authorList>
            <person name="Tsai I.J."/>
        </authorList>
    </citation>
    <scope>NUCLEOTIDE SEQUENCE</scope>
    <source>
        <strain evidence="1">110903Hualien_Pintung</strain>
    </source>
</reference>
<evidence type="ECO:0000313" key="2">
    <source>
        <dbReference type="Proteomes" id="UP000613580"/>
    </source>
</evidence>
<dbReference type="Proteomes" id="UP000613580">
    <property type="component" value="Unassembled WGS sequence"/>
</dbReference>
<keyword evidence="2" id="KW-1185">Reference proteome</keyword>
<protein>
    <submittedName>
        <fullName evidence="1">Uncharacterized protein</fullName>
    </submittedName>
</protein>